<feature type="binding site" evidence="3">
    <location>
        <position position="439"/>
    </location>
    <ligand>
        <name>Zn(2+)</name>
        <dbReference type="ChEBI" id="CHEBI:29105"/>
    </ligand>
</feature>
<reference evidence="6" key="1">
    <citation type="journal article" date="2021" name="Environ. Microbiol.">
        <title>Genomic characterization of three novel Desulfobacterota classes expand the metabolic and phylogenetic diversity of the phylum.</title>
        <authorList>
            <person name="Murphy C.L."/>
            <person name="Biggerstaff J."/>
            <person name="Eichhorn A."/>
            <person name="Ewing E."/>
            <person name="Shahan R."/>
            <person name="Soriano D."/>
            <person name="Stewart S."/>
            <person name="VanMol K."/>
            <person name="Walker R."/>
            <person name="Walters P."/>
            <person name="Elshahed M.S."/>
            <person name="Youssef N.H."/>
        </authorList>
    </citation>
    <scope>NUCLEOTIDE SEQUENCE</scope>
    <source>
        <strain evidence="6">Zod_Metabat.24</strain>
    </source>
</reference>
<comment type="cofactor">
    <cofactor evidence="3">
        <name>Zn(2+)</name>
        <dbReference type="ChEBI" id="CHEBI:29105"/>
    </cofactor>
</comment>
<feature type="binding site" evidence="3">
    <location>
        <position position="438"/>
    </location>
    <ligand>
        <name>Zn(2+)</name>
        <dbReference type="ChEBI" id="CHEBI:29105"/>
    </ligand>
</feature>
<keyword evidence="4" id="KW-0472">Membrane</keyword>
<protein>
    <submittedName>
        <fullName evidence="6">Homocysteine S-methyltransferase family protein</fullName>
    </submittedName>
</protein>
<keyword evidence="2 3" id="KW-0808">Transferase</keyword>
<dbReference type="InterPro" id="IPR036589">
    <property type="entry name" value="HCY_dom_sf"/>
</dbReference>
<feature type="binding site" evidence="3">
    <location>
        <position position="373"/>
    </location>
    <ligand>
        <name>Zn(2+)</name>
        <dbReference type="ChEBI" id="CHEBI:29105"/>
    </ligand>
</feature>
<comment type="caution">
    <text evidence="6">The sequence shown here is derived from an EMBL/GenBank/DDBJ whole genome shotgun (WGS) entry which is preliminary data.</text>
</comment>
<dbReference type="Pfam" id="PF02574">
    <property type="entry name" value="S-methyl_trans"/>
    <property type="match status" value="1"/>
</dbReference>
<reference evidence="6" key="2">
    <citation type="submission" date="2021-01" db="EMBL/GenBank/DDBJ databases">
        <authorList>
            <person name="Hahn C.R."/>
            <person name="Youssef N.H."/>
            <person name="Elshahed M."/>
        </authorList>
    </citation>
    <scope>NUCLEOTIDE SEQUENCE</scope>
    <source>
        <strain evidence="6">Zod_Metabat.24</strain>
    </source>
</reference>
<keyword evidence="4" id="KW-1133">Transmembrane helix</keyword>
<evidence type="ECO:0000256" key="3">
    <source>
        <dbReference type="PROSITE-ProRule" id="PRU00333"/>
    </source>
</evidence>
<dbReference type="GO" id="GO:0032259">
    <property type="term" value="P:methylation"/>
    <property type="evidence" value="ECO:0007669"/>
    <property type="project" value="UniProtKB-KW"/>
</dbReference>
<dbReference type="PANTHER" id="PTHR11103:SF18">
    <property type="entry name" value="SLR1189 PROTEIN"/>
    <property type="match status" value="1"/>
</dbReference>
<organism evidence="6 7">
    <name type="scientific">Candidatus Zymogenus saltonus</name>
    <dbReference type="NCBI Taxonomy" id="2844893"/>
    <lineage>
        <taxon>Bacteria</taxon>
        <taxon>Deltaproteobacteria</taxon>
        <taxon>Candidatus Zymogenia</taxon>
        <taxon>Candidatus Zymogeniales</taxon>
        <taxon>Candidatus Zymogenaceae</taxon>
        <taxon>Candidatus Zymogenus</taxon>
    </lineage>
</organism>
<evidence type="ECO:0000256" key="4">
    <source>
        <dbReference type="SAM" id="Phobius"/>
    </source>
</evidence>
<dbReference type="GO" id="GO:0046872">
    <property type="term" value="F:metal ion binding"/>
    <property type="evidence" value="ECO:0007669"/>
    <property type="project" value="UniProtKB-KW"/>
</dbReference>
<dbReference type="Gene3D" id="3.20.20.330">
    <property type="entry name" value="Homocysteine-binding-like domain"/>
    <property type="match status" value="1"/>
</dbReference>
<dbReference type="Proteomes" id="UP000809273">
    <property type="component" value="Unassembled WGS sequence"/>
</dbReference>
<dbReference type="SUPFAM" id="SSF82282">
    <property type="entry name" value="Homocysteine S-methyltransferase"/>
    <property type="match status" value="1"/>
</dbReference>
<dbReference type="PROSITE" id="PS50970">
    <property type="entry name" value="HCY"/>
    <property type="match status" value="1"/>
</dbReference>
<dbReference type="AlphaFoldDB" id="A0A9D8PLM5"/>
<proteinExistence type="predicted"/>
<keyword evidence="3" id="KW-0479">Metal-binding</keyword>
<evidence type="ECO:0000313" key="6">
    <source>
        <dbReference type="EMBL" id="MBN1572791.1"/>
    </source>
</evidence>
<feature type="transmembrane region" description="Helical" evidence="4">
    <location>
        <begin position="7"/>
        <end position="29"/>
    </location>
</feature>
<evidence type="ECO:0000259" key="5">
    <source>
        <dbReference type="PROSITE" id="PS50970"/>
    </source>
</evidence>
<feature type="transmembrane region" description="Helical" evidence="4">
    <location>
        <begin position="35"/>
        <end position="55"/>
    </location>
</feature>
<evidence type="ECO:0000313" key="7">
    <source>
        <dbReference type="Proteomes" id="UP000809273"/>
    </source>
</evidence>
<keyword evidence="4" id="KW-0812">Transmembrane</keyword>
<evidence type="ECO:0000256" key="1">
    <source>
        <dbReference type="ARBA" id="ARBA00022603"/>
    </source>
</evidence>
<dbReference type="InterPro" id="IPR003726">
    <property type="entry name" value="HCY_dom"/>
</dbReference>
<feature type="domain" description="Hcy-binding" evidence="5">
    <location>
        <begin position="167"/>
        <end position="453"/>
    </location>
</feature>
<gene>
    <name evidence="6" type="ORF">JW984_06290</name>
</gene>
<name>A0A9D8PLM5_9DELT</name>
<sequence length="463" mass="51963">MFSKEWFLYVFGRWLIVSGIAGALVQYLFSDLLGIHTIPAFLLNQFCLACVFWYVDKLIFKRHLSKGLSDFFHFPRIKTAYGIREQFDKVDQEFNGLRTNIKGNEEKPEMWLNEFVDFEHSVEMMERILRERKIDVDREYEKVRRENLEKGYYQIEEAKKKAGKKRDFRFLDVLKKEVLLADGAMGTYIRSKVADNAVCIESLNLTDPETVEKVHREYIEAGAKIIETNSFAANRYQLARYGLDKEVRKINLAAAEIAKRAAAASGVFVAGAVGPLGELISPYGRLSLVEAHNAFRDQIQALIDGGVDVVMLETMSSVLEAKEAVLVCKEMTDIPIVCQLTFTEEGVTVYGDELAGAFVELERLGADVVGLNCFLGPQKMLELLKSLPASFAGMISVQPNAGLPRYKDGTSEISESPEYFREYARQFRDLGVNIVGGCCGTTPAHIKKMAEVVSGPPVKRGGL</sequence>
<dbReference type="EMBL" id="JAFGIX010000028">
    <property type="protein sequence ID" value="MBN1572791.1"/>
    <property type="molecule type" value="Genomic_DNA"/>
</dbReference>
<dbReference type="PANTHER" id="PTHR11103">
    <property type="entry name" value="SLR1189 PROTEIN"/>
    <property type="match status" value="1"/>
</dbReference>
<evidence type="ECO:0000256" key="2">
    <source>
        <dbReference type="ARBA" id="ARBA00022679"/>
    </source>
</evidence>
<keyword evidence="3" id="KW-0862">Zinc</keyword>
<dbReference type="GO" id="GO:0008168">
    <property type="term" value="F:methyltransferase activity"/>
    <property type="evidence" value="ECO:0007669"/>
    <property type="project" value="UniProtKB-UniRule"/>
</dbReference>
<keyword evidence="1 3" id="KW-0489">Methyltransferase</keyword>
<accession>A0A9D8PLM5</accession>